<organism evidence="3 4">
    <name type="scientific">Heligmosomoides polygyrus</name>
    <name type="common">Parasitic roundworm</name>
    <dbReference type="NCBI Taxonomy" id="6339"/>
    <lineage>
        <taxon>Eukaryota</taxon>
        <taxon>Metazoa</taxon>
        <taxon>Ecdysozoa</taxon>
        <taxon>Nematoda</taxon>
        <taxon>Chromadorea</taxon>
        <taxon>Rhabditida</taxon>
        <taxon>Rhabditina</taxon>
        <taxon>Rhabditomorpha</taxon>
        <taxon>Strongyloidea</taxon>
        <taxon>Heligmosomidae</taxon>
        <taxon>Heligmosomoides</taxon>
    </lineage>
</organism>
<accession>A0A3P7TDQ0</accession>
<keyword evidence="3" id="KW-1185">Reference proteome</keyword>
<proteinExistence type="predicted"/>
<evidence type="ECO:0000313" key="3">
    <source>
        <dbReference type="Proteomes" id="UP000050761"/>
    </source>
</evidence>
<feature type="chain" id="PRO_5044551240" evidence="1">
    <location>
        <begin position="16"/>
        <end position="266"/>
    </location>
</feature>
<gene>
    <name evidence="2" type="ORF">HPBE_LOCUS974</name>
</gene>
<sequence length="266" mass="28960">MLLLFLIMLCRSSMGFFFPFGGGGGAGRCQCSVCPQPVTCAPAPTCAIPLPCPTPTSYVSSISAPSYQSQYQGSWQPAIPASYEQAPIPIPSPQQPVALVPQYINQAPPIPYQTAVVPYQTSAVHYRTVAVPYQTPAPYQTVQPVYRGVEPVYQTVVPTSITGYVAQQQSRYSNPVQPIQPVQTVASPEQYQESVKEQSQYPTLTQTPPQISGSGYDTDAHLQNVGAAFDDSSPALAPPAPSYANQVINITQEYTYISWHPRYRYS</sequence>
<feature type="signal peptide" evidence="1">
    <location>
        <begin position="1"/>
        <end position="15"/>
    </location>
</feature>
<dbReference type="OrthoDB" id="10599548at2759"/>
<dbReference type="Proteomes" id="UP000050761">
    <property type="component" value="Unassembled WGS sequence"/>
</dbReference>
<reference evidence="2 3" key="1">
    <citation type="submission" date="2018-11" db="EMBL/GenBank/DDBJ databases">
        <authorList>
            <consortium name="Pathogen Informatics"/>
        </authorList>
    </citation>
    <scope>NUCLEOTIDE SEQUENCE [LARGE SCALE GENOMIC DNA]</scope>
</reference>
<evidence type="ECO:0000256" key="1">
    <source>
        <dbReference type="SAM" id="SignalP"/>
    </source>
</evidence>
<protein>
    <submittedName>
        <fullName evidence="4">VM domain-containing protein</fullName>
    </submittedName>
</protein>
<name>A0A183F481_HELPZ</name>
<dbReference type="EMBL" id="UZAH01000907">
    <property type="protein sequence ID" value="VDO19356.1"/>
    <property type="molecule type" value="Genomic_DNA"/>
</dbReference>
<evidence type="ECO:0000313" key="4">
    <source>
        <dbReference type="WBParaSite" id="HPBE_0000097301-mRNA-1"/>
    </source>
</evidence>
<evidence type="ECO:0000313" key="2">
    <source>
        <dbReference type="EMBL" id="VDO19356.1"/>
    </source>
</evidence>
<keyword evidence="1" id="KW-0732">Signal</keyword>
<dbReference type="WBParaSite" id="HPBE_0000097301-mRNA-1">
    <property type="protein sequence ID" value="HPBE_0000097301-mRNA-1"/>
    <property type="gene ID" value="HPBE_0000097301"/>
</dbReference>
<reference evidence="4" key="2">
    <citation type="submission" date="2019-09" db="UniProtKB">
        <authorList>
            <consortium name="WormBaseParasite"/>
        </authorList>
    </citation>
    <scope>IDENTIFICATION</scope>
</reference>
<accession>A0A183F481</accession>
<dbReference type="AlphaFoldDB" id="A0A183F481"/>